<dbReference type="EMBL" id="JARBDR010000447">
    <property type="protein sequence ID" value="KAJ8311926.1"/>
    <property type="molecule type" value="Genomic_DNA"/>
</dbReference>
<protein>
    <submittedName>
        <fullName evidence="1">Uncharacterized protein</fullName>
    </submittedName>
</protein>
<proteinExistence type="predicted"/>
<accession>A0ABQ9F5S8</accession>
<evidence type="ECO:0000313" key="3">
    <source>
        <dbReference type="Proteomes" id="UP001217089"/>
    </source>
</evidence>
<keyword evidence="3" id="KW-1185">Reference proteome</keyword>
<dbReference type="Proteomes" id="UP001217089">
    <property type="component" value="Unassembled WGS sequence"/>
</dbReference>
<dbReference type="EMBL" id="JARBDR010000447">
    <property type="protein sequence ID" value="KAJ8311932.1"/>
    <property type="molecule type" value="Genomic_DNA"/>
</dbReference>
<reference evidence="1 3" key="1">
    <citation type="submission" date="2022-12" db="EMBL/GenBank/DDBJ databases">
        <title>Chromosome-level genome of Tegillarca granosa.</title>
        <authorList>
            <person name="Kim J."/>
        </authorList>
    </citation>
    <scope>NUCLEOTIDE SEQUENCE [LARGE SCALE GENOMIC DNA]</scope>
    <source>
        <strain evidence="1">Teg-2019</strain>
        <tissue evidence="1">Adductor muscle</tissue>
    </source>
</reference>
<evidence type="ECO:0000313" key="1">
    <source>
        <dbReference type="EMBL" id="KAJ8311926.1"/>
    </source>
</evidence>
<sequence length="85" mass="9589">MECKTSLTDMEEVSNFSSRLKHDVQAVCTKLALLGEESVLLSVKLADKSSKYVGSPLGKAFLLKRLDILEDFYQFCKCCFQSFII</sequence>
<evidence type="ECO:0000313" key="2">
    <source>
        <dbReference type="EMBL" id="KAJ8311932.1"/>
    </source>
</evidence>
<organism evidence="1 3">
    <name type="scientific">Tegillarca granosa</name>
    <name type="common">Malaysian cockle</name>
    <name type="synonym">Anadara granosa</name>
    <dbReference type="NCBI Taxonomy" id="220873"/>
    <lineage>
        <taxon>Eukaryota</taxon>
        <taxon>Metazoa</taxon>
        <taxon>Spiralia</taxon>
        <taxon>Lophotrochozoa</taxon>
        <taxon>Mollusca</taxon>
        <taxon>Bivalvia</taxon>
        <taxon>Autobranchia</taxon>
        <taxon>Pteriomorphia</taxon>
        <taxon>Arcoida</taxon>
        <taxon>Arcoidea</taxon>
        <taxon>Arcidae</taxon>
        <taxon>Tegillarca</taxon>
    </lineage>
</organism>
<name>A0ABQ9F5S8_TEGGR</name>
<gene>
    <name evidence="1" type="ORF">KUTeg_010533</name>
    <name evidence="2" type="ORF">KUTeg_010539</name>
</gene>
<comment type="caution">
    <text evidence="1">The sequence shown here is derived from an EMBL/GenBank/DDBJ whole genome shotgun (WGS) entry which is preliminary data.</text>
</comment>